<dbReference type="NCBIfam" id="TIGR01145">
    <property type="entry name" value="ATP_synt_delta"/>
    <property type="match status" value="1"/>
</dbReference>
<dbReference type="OrthoDB" id="9816221at2"/>
<sequence length="176" mass="20512">MSVADTIARPYARAIFEIAVYKNSMQKWKEFLIFINDITADSKIRILLSKSFSPKYLSSVFIEICGNLDEEKKNLIKLLCENQRFNVITNILNKFLKLEADYKNILIVELISSCSLEQKQIFQIQTVLEKRFLKKIQFLCKVNHDLLDGIVLKINNTVVDLSIRNYIQQLSNVLDF</sequence>
<evidence type="ECO:0000256" key="2">
    <source>
        <dbReference type="ARBA" id="ARBA00022448"/>
    </source>
</evidence>
<dbReference type="PRINTS" id="PR00125">
    <property type="entry name" value="ATPASEDELTA"/>
</dbReference>
<evidence type="ECO:0000256" key="1">
    <source>
        <dbReference type="ARBA" id="ARBA00004370"/>
    </source>
</evidence>
<dbReference type="SUPFAM" id="SSF47928">
    <property type="entry name" value="N-terminal domain of the delta subunit of the F1F0-ATP synthase"/>
    <property type="match status" value="1"/>
</dbReference>
<dbReference type="GO" id="GO:0046933">
    <property type="term" value="F:proton-transporting ATP synthase activity, rotational mechanism"/>
    <property type="evidence" value="ECO:0007669"/>
    <property type="project" value="UniProtKB-UniRule"/>
</dbReference>
<dbReference type="Gene3D" id="1.10.520.20">
    <property type="entry name" value="N-terminal domain of the delta subunit of the F1F0-ATP synthase"/>
    <property type="match status" value="1"/>
</dbReference>
<dbReference type="PATRIC" id="fig|118101.4.peg.5"/>
<proteinExistence type="inferred from homology"/>
<comment type="function">
    <text evidence="8">This protein is part of the stalk that links CF(0) to CF(1). It either transmits conformational changes from CF(0) to CF(1) or is implicated in proton conduction.</text>
</comment>
<comment type="function">
    <text evidence="8">F(1)F(0) ATP synthase produces ATP from ADP in the presence of a proton or sodium gradient. F-type ATPases consist of two structural domains, F(1) containing the extramembraneous catalytic core and F(0) containing the membrane proton channel, linked together by a central stalk and a peripheral stalk. During catalysis, ATP synthesis in the catalytic domain of F(1) is coupled via a rotary mechanism of the central stalk subunits to proton translocation.</text>
</comment>
<accession>A0A1B2H7Q8</accession>
<evidence type="ECO:0000256" key="8">
    <source>
        <dbReference type="HAMAP-Rule" id="MF_01416"/>
    </source>
</evidence>
<keyword evidence="5 8" id="KW-0472">Membrane</keyword>
<dbReference type="Pfam" id="PF00213">
    <property type="entry name" value="OSCP"/>
    <property type="match status" value="1"/>
</dbReference>
<keyword evidence="6 8" id="KW-0139">CF(1)</keyword>
<evidence type="ECO:0000313" key="9">
    <source>
        <dbReference type="EMBL" id="ANZ22261.1"/>
    </source>
</evidence>
<dbReference type="HAMAP" id="MF_01416">
    <property type="entry name" value="ATP_synth_delta_bact"/>
    <property type="match status" value="1"/>
</dbReference>
<dbReference type="AlphaFoldDB" id="A0A1B2H7Q8"/>
<dbReference type="InterPro" id="IPR000711">
    <property type="entry name" value="ATPase_OSCP/dsu"/>
</dbReference>
<name>A0A1B2H7Q8_BUCDN</name>
<dbReference type="PANTHER" id="PTHR11910">
    <property type="entry name" value="ATP SYNTHASE DELTA CHAIN"/>
    <property type="match status" value="1"/>
</dbReference>
<dbReference type="InterPro" id="IPR026015">
    <property type="entry name" value="ATP_synth_OSCP/delta_N_sf"/>
</dbReference>
<reference evidence="9 10" key="1">
    <citation type="submission" date="2015-11" db="EMBL/GenBank/DDBJ databases">
        <title>The complete genome of Buchnera aphidicola from Diuraphis noxia biotype SAM.</title>
        <authorList>
            <person name="Burger N.F.V."/>
            <person name="Oberholster A.-M."/>
        </authorList>
    </citation>
    <scope>NUCLEOTIDE SEQUENCE [LARGE SCALE GENOMIC DNA]</scope>
    <source>
        <strain evidence="9">SAM</strain>
    </source>
</reference>
<dbReference type="NCBIfam" id="NF004402">
    <property type="entry name" value="PRK05758.2-2"/>
    <property type="match status" value="1"/>
</dbReference>
<dbReference type="STRING" id="118101.ATN01_00025"/>
<keyword evidence="2 8" id="KW-0813">Transport</keyword>
<dbReference type="EMBL" id="CP013259">
    <property type="protein sequence ID" value="ANZ22261.1"/>
    <property type="molecule type" value="Genomic_DNA"/>
</dbReference>
<dbReference type="GO" id="GO:0045259">
    <property type="term" value="C:proton-transporting ATP synthase complex"/>
    <property type="evidence" value="ECO:0007669"/>
    <property type="project" value="UniProtKB-KW"/>
</dbReference>
<keyword evidence="7 8" id="KW-0066">ATP synthesis</keyword>
<gene>
    <name evidence="8" type="primary">atpH</name>
    <name evidence="9" type="ORF">ATN01_00025</name>
</gene>
<dbReference type="Proteomes" id="UP000093070">
    <property type="component" value="Chromosome"/>
</dbReference>
<evidence type="ECO:0000256" key="7">
    <source>
        <dbReference type="ARBA" id="ARBA00023310"/>
    </source>
</evidence>
<comment type="subcellular location">
    <subcellularLocation>
        <location evidence="8">Cell membrane</location>
        <topology evidence="8">Peripheral membrane protein</topology>
    </subcellularLocation>
    <subcellularLocation>
        <location evidence="1">Membrane</location>
    </subcellularLocation>
</comment>
<evidence type="ECO:0000256" key="5">
    <source>
        <dbReference type="ARBA" id="ARBA00023136"/>
    </source>
</evidence>
<keyword evidence="4 8" id="KW-0406">Ion transport</keyword>
<protein>
    <recommendedName>
        <fullName evidence="8">ATP synthase subunit delta</fullName>
    </recommendedName>
    <alternativeName>
        <fullName evidence="8">ATP synthase F(1) sector subunit delta</fullName>
    </alternativeName>
    <alternativeName>
        <fullName evidence="8">F-type ATPase subunit delta</fullName>
        <shortName evidence="8">F-ATPase subunit delta</shortName>
    </alternativeName>
</protein>
<keyword evidence="3 8" id="KW-0375">Hydrogen ion transport</keyword>
<keyword evidence="8" id="KW-1003">Cell membrane</keyword>
<comment type="similarity">
    <text evidence="8">Belongs to the ATPase delta chain family.</text>
</comment>
<dbReference type="GO" id="GO:0005886">
    <property type="term" value="C:plasma membrane"/>
    <property type="evidence" value="ECO:0007669"/>
    <property type="project" value="UniProtKB-SubCell"/>
</dbReference>
<evidence type="ECO:0000256" key="4">
    <source>
        <dbReference type="ARBA" id="ARBA00023065"/>
    </source>
</evidence>
<organism evidence="9 10">
    <name type="scientific">Buchnera aphidicola subsp. Diuraphis noxia</name>
    <dbReference type="NCBI Taxonomy" id="118101"/>
    <lineage>
        <taxon>Bacteria</taxon>
        <taxon>Pseudomonadati</taxon>
        <taxon>Pseudomonadota</taxon>
        <taxon>Gammaproteobacteria</taxon>
        <taxon>Enterobacterales</taxon>
        <taxon>Erwiniaceae</taxon>
        <taxon>Buchnera</taxon>
    </lineage>
</organism>
<evidence type="ECO:0000313" key="10">
    <source>
        <dbReference type="Proteomes" id="UP000093070"/>
    </source>
</evidence>
<evidence type="ECO:0000256" key="6">
    <source>
        <dbReference type="ARBA" id="ARBA00023196"/>
    </source>
</evidence>
<evidence type="ECO:0000256" key="3">
    <source>
        <dbReference type="ARBA" id="ARBA00022781"/>
    </source>
</evidence>
<dbReference type="RefSeq" id="WP_075433080.1">
    <property type="nucleotide sequence ID" value="NZ_CP013259.1"/>
</dbReference>